<evidence type="ECO:0000313" key="3">
    <source>
        <dbReference type="Proteomes" id="UP000829354"/>
    </source>
</evidence>
<gene>
    <name evidence="2" type="ORF">L5515_003444</name>
</gene>
<feature type="compositionally biased region" description="Polar residues" evidence="1">
    <location>
        <begin position="59"/>
        <end position="73"/>
    </location>
</feature>
<evidence type="ECO:0000313" key="2">
    <source>
        <dbReference type="EMBL" id="UMM22008.1"/>
    </source>
</evidence>
<reference evidence="2 3" key="1">
    <citation type="submission" date="2022-04" db="EMBL/GenBank/DDBJ databases">
        <title>Chromosome-level reference genomes for two strains of Caenorhabditis briggsae: an improved platform for comparative genomics.</title>
        <authorList>
            <person name="Stevens L."/>
            <person name="Andersen E."/>
        </authorList>
    </citation>
    <scope>NUCLEOTIDE SEQUENCE [LARGE SCALE GENOMIC DNA]</scope>
    <source>
        <strain evidence="2">VX34</strain>
        <tissue evidence="2">Whole-organism</tissue>
    </source>
</reference>
<protein>
    <submittedName>
        <fullName evidence="2">Uncharacterized protein</fullName>
    </submittedName>
</protein>
<dbReference type="Proteomes" id="UP000829354">
    <property type="component" value="Chromosome III"/>
</dbReference>
<organism evidence="2 3">
    <name type="scientific">Caenorhabditis briggsae</name>
    <dbReference type="NCBI Taxonomy" id="6238"/>
    <lineage>
        <taxon>Eukaryota</taxon>
        <taxon>Metazoa</taxon>
        <taxon>Ecdysozoa</taxon>
        <taxon>Nematoda</taxon>
        <taxon>Chromadorea</taxon>
        <taxon>Rhabditida</taxon>
        <taxon>Rhabditina</taxon>
        <taxon>Rhabditomorpha</taxon>
        <taxon>Rhabditoidea</taxon>
        <taxon>Rhabditidae</taxon>
        <taxon>Peloderinae</taxon>
        <taxon>Caenorhabditis</taxon>
    </lineage>
</organism>
<evidence type="ECO:0000256" key="1">
    <source>
        <dbReference type="SAM" id="MobiDB-lite"/>
    </source>
</evidence>
<proteinExistence type="predicted"/>
<sequence>MPLKPPPVIRKIKPQIPMRSFHPMRKCIHGKENDASSTKKHPHPPKAAAEVKVNHRPFVNNQPVNSSRQQQNPQKEDDEVVEVEVVEIC</sequence>
<name>A0AAE9JAW6_CAEBR</name>
<dbReference type="AlphaFoldDB" id="A0AAE9JAW6"/>
<feature type="region of interest" description="Disordered" evidence="1">
    <location>
        <begin position="30"/>
        <end position="81"/>
    </location>
</feature>
<accession>A0AAE9JAW6</accession>
<dbReference type="EMBL" id="CP092622">
    <property type="protein sequence ID" value="UMM22008.1"/>
    <property type="molecule type" value="Genomic_DNA"/>
</dbReference>
<keyword evidence="3" id="KW-1185">Reference proteome</keyword>